<dbReference type="Gene3D" id="1.20.120.1550">
    <property type="entry name" value="Protein of unknown function DUF5063"/>
    <property type="match status" value="1"/>
</dbReference>
<name>A0A6L9S342_9ACTN</name>
<dbReference type="RefSeq" id="WP_163732766.1">
    <property type="nucleotide sequence ID" value="NZ_JAAGOA010000002.1"/>
</dbReference>
<comment type="caution">
    <text evidence="1">The sequence shown here is derived from an EMBL/GenBank/DDBJ whole genome shotgun (WGS) entry which is preliminary data.</text>
</comment>
<dbReference type="Pfam" id="PF16702">
    <property type="entry name" value="DUF5063"/>
    <property type="match status" value="1"/>
</dbReference>
<accession>A0A6L9S342</accession>
<dbReference type="EMBL" id="JAAGOA010000002">
    <property type="protein sequence ID" value="NED99250.1"/>
    <property type="molecule type" value="Genomic_DNA"/>
</dbReference>
<dbReference type="InterPro" id="IPR032025">
    <property type="entry name" value="DUF5063"/>
</dbReference>
<dbReference type="Proteomes" id="UP000475214">
    <property type="component" value="Unassembled WGS sequence"/>
</dbReference>
<keyword evidence="2" id="KW-1185">Reference proteome</keyword>
<gene>
    <name evidence="1" type="ORF">G1H10_03610</name>
</gene>
<dbReference type="InterPro" id="IPR038312">
    <property type="entry name" value="DUF5063_sf"/>
</dbReference>
<dbReference type="AlphaFoldDB" id="A0A6L9S342"/>
<organism evidence="1 2">
    <name type="scientific">Phytoactinopolyspora halotolerans</name>
    <dbReference type="NCBI Taxonomy" id="1981512"/>
    <lineage>
        <taxon>Bacteria</taxon>
        <taxon>Bacillati</taxon>
        <taxon>Actinomycetota</taxon>
        <taxon>Actinomycetes</taxon>
        <taxon>Jiangellales</taxon>
        <taxon>Jiangellaceae</taxon>
        <taxon>Phytoactinopolyspora</taxon>
    </lineage>
</organism>
<sequence>MSDDTTTTRTASEEYTEFAAEIADQIESFLLATKEIARGDDPASTLSLLLLEVSQLSLAGGRLGAISDVVPEDRFEPDTGPDADVDELRERLAKLLDPIDAYVEVVDPLEPDRGVIGFRISDDLASIVADLLHGLSHYRDGRTIEALWWWQFSYLSSWGSSCGAVLRALHSLIAHTRLDRERNDASHAEERSLLAEVDT</sequence>
<evidence type="ECO:0000313" key="1">
    <source>
        <dbReference type="EMBL" id="NED99250.1"/>
    </source>
</evidence>
<proteinExistence type="predicted"/>
<protein>
    <submittedName>
        <fullName evidence="1">DUF5063 domain-containing protein</fullName>
    </submittedName>
</protein>
<reference evidence="1 2" key="1">
    <citation type="submission" date="2020-02" db="EMBL/GenBank/DDBJ databases">
        <authorList>
            <person name="Li X.-J."/>
            <person name="Han X.-M."/>
        </authorList>
    </citation>
    <scope>NUCLEOTIDE SEQUENCE [LARGE SCALE GENOMIC DNA]</scope>
    <source>
        <strain evidence="1 2">CCTCC AB 2017055</strain>
    </source>
</reference>
<evidence type="ECO:0000313" key="2">
    <source>
        <dbReference type="Proteomes" id="UP000475214"/>
    </source>
</evidence>